<name>A0ABQ2NKL4_9FLAO</name>
<evidence type="ECO:0000313" key="2">
    <source>
        <dbReference type="EMBL" id="GGP04546.1"/>
    </source>
</evidence>
<feature type="transmembrane region" description="Helical" evidence="1">
    <location>
        <begin position="46"/>
        <end position="63"/>
    </location>
</feature>
<dbReference type="EMBL" id="BMLV01000003">
    <property type="protein sequence ID" value="GGP04546.1"/>
    <property type="molecule type" value="Genomic_DNA"/>
</dbReference>
<keyword evidence="1" id="KW-0472">Membrane</keyword>
<organism evidence="2 3">
    <name type="scientific">Cloacibacterium rupense</name>
    <dbReference type="NCBI Taxonomy" id="517423"/>
    <lineage>
        <taxon>Bacteria</taxon>
        <taxon>Pseudomonadati</taxon>
        <taxon>Bacteroidota</taxon>
        <taxon>Flavobacteriia</taxon>
        <taxon>Flavobacteriales</taxon>
        <taxon>Weeksellaceae</taxon>
    </lineage>
</organism>
<dbReference type="RefSeq" id="WP_188617724.1">
    <property type="nucleotide sequence ID" value="NZ_BMLV01000003.1"/>
</dbReference>
<gene>
    <name evidence="2" type="ORF">GCM10010992_17430</name>
</gene>
<sequence>MNTQHKKGKFLIALLFIASLFLLPYVVMLLWNGILPEVIGVKTITYWQAVGIFILSKLLFGGFKGGGKHHKMKEHFRNCCQNNEHHESIKEELRDKFMNMSDEERENFKQKWKDRFRGRC</sequence>
<keyword evidence="1" id="KW-0812">Transmembrane</keyword>
<evidence type="ECO:0000313" key="3">
    <source>
        <dbReference type="Proteomes" id="UP000620064"/>
    </source>
</evidence>
<feature type="transmembrane region" description="Helical" evidence="1">
    <location>
        <begin position="12"/>
        <end position="34"/>
    </location>
</feature>
<protein>
    <submittedName>
        <fullName evidence="2">Uncharacterized protein</fullName>
    </submittedName>
</protein>
<evidence type="ECO:0000256" key="1">
    <source>
        <dbReference type="SAM" id="Phobius"/>
    </source>
</evidence>
<comment type="caution">
    <text evidence="2">The sequence shown here is derived from an EMBL/GenBank/DDBJ whole genome shotgun (WGS) entry which is preliminary data.</text>
</comment>
<keyword evidence="3" id="KW-1185">Reference proteome</keyword>
<proteinExistence type="predicted"/>
<keyword evidence="1" id="KW-1133">Transmembrane helix</keyword>
<dbReference type="Proteomes" id="UP000620064">
    <property type="component" value="Unassembled WGS sequence"/>
</dbReference>
<accession>A0ABQ2NKL4</accession>
<reference evidence="3" key="1">
    <citation type="journal article" date="2019" name="Int. J. Syst. Evol. Microbiol.">
        <title>The Global Catalogue of Microorganisms (GCM) 10K type strain sequencing project: providing services to taxonomists for standard genome sequencing and annotation.</title>
        <authorList>
            <consortium name="The Broad Institute Genomics Platform"/>
            <consortium name="The Broad Institute Genome Sequencing Center for Infectious Disease"/>
            <person name="Wu L."/>
            <person name="Ma J."/>
        </authorList>
    </citation>
    <scope>NUCLEOTIDE SEQUENCE [LARGE SCALE GENOMIC DNA]</scope>
    <source>
        <strain evidence="3">CGMCC 1.7656</strain>
    </source>
</reference>